<dbReference type="InterPro" id="IPR036390">
    <property type="entry name" value="WH_DNA-bd_sf"/>
</dbReference>
<dbReference type="CDD" id="cd00090">
    <property type="entry name" value="HTH_ARSR"/>
    <property type="match status" value="1"/>
</dbReference>
<evidence type="ECO:0000313" key="3">
    <source>
        <dbReference type="Proteomes" id="UP000262878"/>
    </source>
</evidence>
<organism evidence="2 3">
    <name type="scientific">Idiomarina baltica</name>
    <dbReference type="NCBI Taxonomy" id="190892"/>
    <lineage>
        <taxon>Bacteria</taxon>
        <taxon>Pseudomonadati</taxon>
        <taxon>Pseudomonadota</taxon>
        <taxon>Gammaproteobacteria</taxon>
        <taxon>Alteromonadales</taxon>
        <taxon>Idiomarinaceae</taxon>
        <taxon>Idiomarina</taxon>
    </lineage>
</organism>
<dbReference type="SUPFAM" id="SSF46785">
    <property type="entry name" value="Winged helix' DNA-binding domain"/>
    <property type="match status" value="1"/>
</dbReference>
<reference evidence="2 3" key="1">
    <citation type="journal article" date="2018" name="Nat. Biotechnol.">
        <title>A standardized bacterial taxonomy based on genome phylogeny substantially revises the tree of life.</title>
        <authorList>
            <person name="Parks D.H."/>
            <person name="Chuvochina M."/>
            <person name="Waite D.W."/>
            <person name="Rinke C."/>
            <person name="Skarshewski A."/>
            <person name="Chaumeil P.A."/>
            <person name="Hugenholtz P."/>
        </authorList>
    </citation>
    <scope>NUCLEOTIDE SEQUENCE [LARGE SCALE GENOMIC DNA]</scope>
    <source>
        <strain evidence="2">UBA9360</strain>
    </source>
</reference>
<dbReference type="InterPro" id="IPR036597">
    <property type="entry name" value="Fido-like_dom_sf"/>
</dbReference>
<dbReference type="PROSITE" id="PS51459">
    <property type="entry name" value="FIDO"/>
    <property type="match status" value="1"/>
</dbReference>
<dbReference type="Proteomes" id="UP000262878">
    <property type="component" value="Unassembled WGS sequence"/>
</dbReference>
<dbReference type="STRING" id="314276.OS145_06932"/>
<dbReference type="InterPro" id="IPR011991">
    <property type="entry name" value="ArsR-like_HTH"/>
</dbReference>
<dbReference type="EMBL" id="DMUP01000164">
    <property type="protein sequence ID" value="HAR56542.1"/>
    <property type="molecule type" value="Genomic_DNA"/>
</dbReference>
<dbReference type="InterPro" id="IPR003812">
    <property type="entry name" value="Fido"/>
</dbReference>
<proteinExistence type="predicted"/>
<name>A0A348WPT0_9GAMM</name>
<dbReference type="PANTHER" id="PTHR13504:SF38">
    <property type="entry name" value="FIDO DOMAIN-CONTAINING PROTEIN"/>
    <property type="match status" value="1"/>
</dbReference>
<dbReference type="InterPro" id="IPR036388">
    <property type="entry name" value="WH-like_DNA-bd_sf"/>
</dbReference>
<dbReference type="GO" id="GO:0006355">
    <property type="term" value="P:regulation of DNA-templated transcription"/>
    <property type="evidence" value="ECO:0007669"/>
    <property type="project" value="UniProtKB-ARBA"/>
</dbReference>
<sequence length="329" mass="37550">MWPQLEWSTRSELLNLAEQAGGIIAQFESVEVNSVTAQTWLNEKQAASIECENLNAHRINISALYDHIKDWDPLNEQALKKAHRQLMLNLSMRAGQYRGTSVAIYHHGRNIYASPPATGIARTLSELFTELNADHCHPLYRAALFFNVFESWQPFAEANGCITRFWLTLLMRSWHPLFQWLNIEQSWLASIDELAEARQAERNERSEAYILWLTGVLRTSLNELAQKLAICSEETVDEVQKSSDKFSDMCSVKGSEKWPTARKVLFLVNKERGISAQRIAELLGLSSRAVEKQFARLKQQGKLERVGSPRGGYWRVMVSPSQQLSLPEC</sequence>
<evidence type="ECO:0000313" key="2">
    <source>
        <dbReference type="EMBL" id="HAR56542.1"/>
    </source>
</evidence>
<dbReference type="SUPFAM" id="SSF140931">
    <property type="entry name" value="Fic-like"/>
    <property type="match status" value="1"/>
</dbReference>
<dbReference type="Gene3D" id="1.10.10.10">
    <property type="entry name" value="Winged helix-like DNA-binding domain superfamily/Winged helix DNA-binding domain"/>
    <property type="match status" value="1"/>
</dbReference>
<dbReference type="InterPro" id="IPR040198">
    <property type="entry name" value="Fido_containing"/>
</dbReference>
<accession>A0A348WPT0</accession>
<dbReference type="PANTHER" id="PTHR13504">
    <property type="entry name" value="FIDO DOMAIN-CONTAINING PROTEIN DDB_G0283145"/>
    <property type="match status" value="1"/>
</dbReference>
<feature type="domain" description="Fido" evidence="1">
    <location>
        <begin position="74"/>
        <end position="215"/>
    </location>
</feature>
<comment type="caution">
    <text evidence="2">The sequence shown here is derived from an EMBL/GenBank/DDBJ whole genome shotgun (WGS) entry which is preliminary data.</text>
</comment>
<dbReference type="Pfam" id="PF02661">
    <property type="entry name" value="Fic"/>
    <property type="match status" value="1"/>
</dbReference>
<dbReference type="Gene3D" id="1.10.3290.10">
    <property type="entry name" value="Fido-like domain"/>
    <property type="match status" value="1"/>
</dbReference>
<gene>
    <name evidence="2" type="ORF">DCR58_07125</name>
</gene>
<evidence type="ECO:0000259" key="1">
    <source>
        <dbReference type="PROSITE" id="PS51459"/>
    </source>
</evidence>
<dbReference type="InterPro" id="IPR013196">
    <property type="entry name" value="HTH_11"/>
</dbReference>
<dbReference type="AlphaFoldDB" id="A0A348WPT0"/>
<protein>
    <recommendedName>
        <fullName evidence="1">Fido domain-containing protein</fullName>
    </recommendedName>
</protein>
<dbReference type="Pfam" id="PF08279">
    <property type="entry name" value="HTH_11"/>
    <property type="match status" value="1"/>
</dbReference>